<sequence length="162" mass="18026">MGQMPCSSSSPAHSGFSSRFDSRRSRNGLVLAGAYLAALAFFTLLVIAVDDSPRKQYSVLDDDVQDPLADLDTSKHEWTDSHGSGYDPEQQNVFADSDAFDIPFVGYAPKDLKWRAPSQPEENVLDYLPSGKYSEPKSMELRALLGPYDPPKNTWDNMPLDY</sequence>
<dbReference type="HOGENOM" id="CLU_1638572_0_0_1"/>
<evidence type="ECO:0000313" key="5">
    <source>
        <dbReference type="Proteomes" id="UP000011087"/>
    </source>
</evidence>
<keyword evidence="5" id="KW-1185">Reference proteome</keyword>
<protein>
    <submittedName>
        <fullName evidence="3 4">Uncharacterized protein</fullName>
    </submittedName>
</protein>
<keyword evidence="2" id="KW-1133">Transmembrane helix</keyword>
<reference evidence="5" key="2">
    <citation type="submission" date="2012-11" db="EMBL/GenBank/DDBJ databases">
        <authorList>
            <person name="Kuo A."/>
            <person name="Curtis B.A."/>
            <person name="Tanifuji G."/>
            <person name="Burki F."/>
            <person name="Gruber A."/>
            <person name="Irimia M."/>
            <person name="Maruyama S."/>
            <person name="Arias M.C."/>
            <person name="Ball S.G."/>
            <person name="Gile G.H."/>
            <person name="Hirakawa Y."/>
            <person name="Hopkins J.F."/>
            <person name="Rensing S.A."/>
            <person name="Schmutz J."/>
            <person name="Symeonidi A."/>
            <person name="Elias M."/>
            <person name="Eveleigh R.J."/>
            <person name="Herman E.K."/>
            <person name="Klute M.J."/>
            <person name="Nakayama T."/>
            <person name="Obornik M."/>
            <person name="Reyes-Prieto A."/>
            <person name="Armbrust E.V."/>
            <person name="Aves S.J."/>
            <person name="Beiko R.G."/>
            <person name="Coutinho P."/>
            <person name="Dacks J.B."/>
            <person name="Durnford D.G."/>
            <person name="Fast N.M."/>
            <person name="Green B.R."/>
            <person name="Grisdale C."/>
            <person name="Hempe F."/>
            <person name="Henrissat B."/>
            <person name="Hoppner M.P."/>
            <person name="Ishida K.-I."/>
            <person name="Kim E."/>
            <person name="Koreny L."/>
            <person name="Kroth P.G."/>
            <person name="Liu Y."/>
            <person name="Malik S.-B."/>
            <person name="Maier U.G."/>
            <person name="McRose D."/>
            <person name="Mock T."/>
            <person name="Neilson J.A."/>
            <person name="Onodera N.T."/>
            <person name="Poole A.M."/>
            <person name="Pritham E.J."/>
            <person name="Richards T.A."/>
            <person name="Rocap G."/>
            <person name="Roy S.W."/>
            <person name="Sarai C."/>
            <person name="Schaack S."/>
            <person name="Shirato S."/>
            <person name="Slamovits C.H."/>
            <person name="Spencer D.F."/>
            <person name="Suzuki S."/>
            <person name="Worden A.Z."/>
            <person name="Zauner S."/>
            <person name="Barry K."/>
            <person name="Bell C."/>
            <person name="Bharti A.K."/>
            <person name="Crow J.A."/>
            <person name="Grimwood J."/>
            <person name="Kramer R."/>
            <person name="Lindquist E."/>
            <person name="Lucas S."/>
            <person name="Salamov A."/>
            <person name="McFadden G.I."/>
            <person name="Lane C.E."/>
            <person name="Keeling P.J."/>
            <person name="Gray M.W."/>
            <person name="Grigoriev I.V."/>
            <person name="Archibald J.M."/>
        </authorList>
    </citation>
    <scope>NUCLEOTIDE SEQUENCE</scope>
    <source>
        <strain evidence="5">CCMP2712</strain>
    </source>
</reference>
<reference evidence="3 5" key="1">
    <citation type="journal article" date="2012" name="Nature">
        <title>Algal genomes reveal evolutionary mosaicism and the fate of nucleomorphs.</title>
        <authorList>
            <consortium name="DOE Joint Genome Institute"/>
            <person name="Curtis B.A."/>
            <person name="Tanifuji G."/>
            <person name="Burki F."/>
            <person name="Gruber A."/>
            <person name="Irimia M."/>
            <person name="Maruyama S."/>
            <person name="Arias M.C."/>
            <person name="Ball S.G."/>
            <person name="Gile G.H."/>
            <person name="Hirakawa Y."/>
            <person name="Hopkins J.F."/>
            <person name="Kuo A."/>
            <person name="Rensing S.A."/>
            <person name="Schmutz J."/>
            <person name="Symeonidi A."/>
            <person name="Elias M."/>
            <person name="Eveleigh R.J."/>
            <person name="Herman E.K."/>
            <person name="Klute M.J."/>
            <person name="Nakayama T."/>
            <person name="Obornik M."/>
            <person name="Reyes-Prieto A."/>
            <person name="Armbrust E.V."/>
            <person name="Aves S.J."/>
            <person name="Beiko R.G."/>
            <person name="Coutinho P."/>
            <person name="Dacks J.B."/>
            <person name="Durnford D.G."/>
            <person name="Fast N.M."/>
            <person name="Green B.R."/>
            <person name="Grisdale C.J."/>
            <person name="Hempel F."/>
            <person name="Henrissat B."/>
            <person name="Hoppner M.P."/>
            <person name="Ishida K."/>
            <person name="Kim E."/>
            <person name="Koreny L."/>
            <person name="Kroth P.G."/>
            <person name="Liu Y."/>
            <person name="Malik S.B."/>
            <person name="Maier U.G."/>
            <person name="McRose D."/>
            <person name="Mock T."/>
            <person name="Neilson J.A."/>
            <person name="Onodera N.T."/>
            <person name="Poole A.M."/>
            <person name="Pritham E.J."/>
            <person name="Richards T.A."/>
            <person name="Rocap G."/>
            <person name="Roy S.W."/>
            <person name="Sarai C."/>
            <person name="Schaack S."/>
            <person name="Shirato S."/>
            <person name="Slamovits C.H."/>
            <person name="Spencer D.F."/>
            <person name="Suzuki S."/>
            <person name="Worden A.Z."/>
            <person name="Zauner S."/>
            <person name="Barry K."/>
            <person name="Bell C."/>
            <person name="Bharti A.K."/>
            <person name="Crow J.A."/>
            <person name="Grimwood J."/>
            <person name="Kramer R."/>
            <person name="Lindquist E."/>
            <person name="Lucas S."/>
            <person name="Salamov A."/>
            <person name="McFadden G.I."/>
            <person name="Lane C.E."/>
            <person name="Keeling P.J."/>
            <person name="Gray M.W."/>
            <person name="Grigoriev I.V."/>
            <person name="Archibald J.M."/>
        </authorList>
    </citation>
    <scope>NUCLEOTIDE SEQUENCE</scope>
    <source>
        <strain evidence="3 5">CCMP2712</strain>
    </source>
</reference>
<feature type="transmembrane region" description="Helical" evidence="2">
    <location>
        <begin position="29"/>
        <end position="49"/>
    </location>
</feature>
<dbReference type="Proteomes" id="UP000011087">
    <property type="component" value="Unassembled WGS sequence"/>
</dbReference>
<feature type="compositionally biased region" description="Low complexity" evidence="1">
    <location>
        <begin position="7"/>
        <end position="19"/>
    </location>
</feature>
<dbReference type="RefSeq" id="XP_005819241.1">
    <property type="nucleotide sequence ID" value="XM_005819184.1"/>
</dbReference>
<feature type="region of interest" description="Disordered" evidence="1">
    <location>
        <begin position="1"/>
        <end position="21"/>
    </location>
</feature>
<dbReference type="AlphaFoldDB" id="L1I7M1"/>
<dbReference type="KEGG" id="gtt:GUITHDRAFT_166752"/>
<evidence type="ECO:0000256" key="1">
    <source>
        <dbReference type="SAM" id="MobiDB-lite"/>
    </source>
</evidence>
<gene>
    <name evidence="3" type="ORF">GUITHDRAFT_166752</name>
</gene>
<evidence type="ECO:0000313" key="4">
    <source>
        <dbReference type="EnsemblProtists" id="EKX32261"/>
    </source>
</evidence>
<keyword evidence="2" id="KW-0472">Membrane</keyword>
<dbReference type="GeneID" id="17288985"/>
<accession>L1I7M1</accession>
<proteinExistence type="predicted"/>
<evidence type="ECO:0000313" key="3">
    <source>
        <dbReference type="EMBL" id="EKX32261.1"/>
    </source>
</evidence>
<organism evidence="3">
    <name type="scientific">Guillardia theta (strain CCMP2712)</name>
    <name type="common">Cryptophyte</name>
    <dbReference type="NCBI Taxonomy" id="905079"/>
    <lineage>
        <taxon>Eukaryota</taxon>
        <taxon>Cryptophyceae</taxon>
        <taxon>Pyrenomonadales</taxon>
        <taxon>Geminigeraceae</taxon>
        <taxon>Guillardia</taxon>
    </lineage>
</organism>
<keyword evidence="2" id="KW-0812">Transmembrane</keyword>
<dbReference type="PaxDb" id="55529-EKX32261"/>
<dbReference type="EMBL" id="JH993202">
    <property type="protein sequence ID" value="EKX32261.1"/>
    <property type="molecule type" value="Genomic_DNA"/>
</dbReference>
<dbReference type="OrthoDB" id="10492657at2759"/>
<dbReference type="EnsemblProtists" id="EKX32261">
    <property type="protein sequence ID" value="EKX32261"/>
    <property type="gene ID" value="GUITHDRAFT_166752"/>
</dbReference>
<name>L1I7M1_GUITC</name>
<evidence type="ECO:0000256" key="2">
    <source>
        <dbReference type="SAM" id="Phobius"/>
    </source>
</evidence>
<reference evidence="4" key="3">
    <citation type="submission" date="2016-03" db="UniProtKB">
        <authorList>
            <consortium name="EnsemblProtists"/>
        </authorList>
    </citation>
    <scope>IDENTIFICATION</scope>
</reference>